<dbReference type="GO" id="GO:0006508">
    <property type="term" value="P:proteolysis"/>
    <property type="evidence" value="ECO:0007669"/>
    <property type="project" value="InterPro"/>
</dbReference>
<evidence type="ECO:0000256" key="1">
    <source>
        <dbReference type="ARBA" id="ARBA00010088"/>
    </source>
</evidence>
<keyword evidence="2 5" id="KW-0378">Hydrolase</keyword>
<dbReference type="Proteomes" id="UP000323708">
    <property type="component" value="Unassembled WGS sequence"/>
</dbReference>
<dbReference type="InterPro" id="IPR029058">
    <property type="entry name" value="AB_hydrolase_fold"/>
</dbReference>
<dbReference type="PRINTS" id="PR00793">
    <property type="entry name" value="PROAMNOPTASE"/>
</dbReference>
<evidence type="ECO:0000313" key="5">
    <source>
        <dbReference type="EMBL" id="KAA1193958.1"/>
    </source>
</evidence>
<dbReference type="EMBL" id="VTUX01000001">
    <property type="protein sequence ID" value="KAA1193958.1"/>
    <property type="molecule type" value="Genomic_DNA"/>
</dbReference>
<dbReference type="InterPro" id="IPR051601">
    <property type="entry name" value="Serine_prot/Carboxylest_S33"/>
</dbReference>
<evidence type="ECO:0000313" key="6">
    <source>
        <dbReference type="Proteomes" id="UP000323708"/>
    </source>
</evidence>
<dbReference type="InterPro" id="IPR000073">
    <property type="entry name" value="AB_hydrolase_1"/>
</dbReference>
<dbReference type="SUPFAM" id="SSF53474">
    <property type="entry name" value="alpha/beta-Hydrolases"/>
    <property type="match status" value="1"/>
</dbReference>
<proteinExistence type="inferred from homology"/>
<gene>
    <name evidence="5" type="ORF">F0M18_00490</name>
</gene>
<dbReference type="GO" id="GO:0008233">
    <property type="term" value="F:peptidase activity"/>
    <property type="evidence" value="ECO:0007669"/>
    <property type="project" value="InterPro"/>
</dbReference>
<protein>
    <submittedName>
        <fullName evidence="5">Alpha/beta hydrolase</fullName>
    </submittedName>
</protein>
<feature type="domain" description="AB hydrolase-1" evidence="4">
    <location>
        <begin position="78"/>
        <end position="352"/>
    </location>
</feature>
<organism evidence="5 6">
    <name type="scientific">Pseudohalioglobus sediminis</name>
    <dbReference type="NCBI Taxonomy" id="2606449"/>
    <lineage>
        <taxon>Bacteria</taxon>
        <taxon>Pseudomonadati</taxon>
        <taxon>Pseudomonadota</taxon>
        <taxon>Gammaproteobacteria</taxon>
        <taxon>Cellvibrionales</taxon>
        <taxon>Halieaceae</taxon>
        <taxon>Pseudohalioglobus</taxon>
    </lineage>
</organism>
<dbReference type="Gene3D" id="3.40.50.1820">
    <property type="entry name" value="alpha/beta hydrolase"/>
    <property type="match status" value="1"/>
</dbReference>
<dbReference type="Pfam" id="PF00561">
    <property type="entry name" value="Abhydrolase_1"/>
    <property type="match status" value="1"/>
</dbReference>
<evidence type="ECO:0000259" key="4">
    <source>
        <dbReference type="Pfam" id="PF00561"/>
    </source>
</evidence>
<accession>A0A5B0X5W2</accession>
<name>A0A5B0X5W2_9GAMM</name>
<keyword evidence="3" id="KW-0732">Signal</keyword>
<feature type="chain" id="PRO_5023085257" evidence="3">
    <location>
        <begin position="38"/>
        <end position="382"/>
    </location>
</feature>
<comment type="similarity">
    <text evidence="1">Belongs to the peptidase S33 family.</text>
</comment>
<evidence type="ECO:0000256" key="3">
    <source>
        <dbReference type="SAM" id="SignalP"/>
    </source>
</evidence>
<feature type="signal peptide" evidence="3">
    <location>
        <begin position="1"/>
        <end position="37"/>
    </location>
</feature>
<sequence length="382" mass="42457">MGAMVADQAHYTAASVARRLGATLVLLIVIFTTTAQAADTLPAEPACASTSGVALVERPVIGGIPQGIVIRGNNASNPVLLYLHGGPGRPVYPALYDDAQWSRIENLFTVAYWDQRGTGMSNPPDLDVSSINLDSLVEDTAAVASYLRSKFDKEKIYLLGHSWGSVLGSHTAFLHPQLFHAYIGVGQSSNQARSEAETLAWLKSRREQAADENITAAIDQLRLPQTAAVGSWLEYLAINRPLVHYFRGARYDKVVGADEYVKAMAALPHYTKRERDINELALRVSLEQLWLQIIATDLSVTVPRQSIPVFIFQGVHDYQTTYRQARVYFDNLQAPTKRFYRFEQAAHWPHVEQYDDFERIVRRDILGSSLPSDVVHQGSCSD</sequence>
<dbReference type="PANTHER" id="PTHR43248">
    <property type="entry name" value="2-SUCCINYL-6-HYDROXY-2,4-CYCLOHEXADIENE-1-CARBOXYLATE SYNTHASE"/>
    <property type="match status" value="1"/>
</dbReference>
<reference evidence="5 6" key="1">
    <citation type="submission" date="2019-09" db="EMBL/GenBank/DDBJ databases">
        <authorList>
            <person name="Chen X.-Y."/>
        </authorList>
    </citation>
    <scope>NUCLEOTIDE SEQUENCE [LARGE SCALE GENOMIC DNA]</scope>
    <source>
        <strain evidence="5 6">NY5</strain>
    </source>
</reference>
<dbReference type="InterPro" id="IPR002410">
    <property type="entry name" value="Peptidase_S33"/>
</dbReference>
<evidence type="ECO:0000256" key="2">
    <source>
        <dbReference type="ARBA" id="ARBA00022801"/>
    </source>
</evidence>
<comment type="caution">
    <text evidence="5">The sequence shown here is derived from an EMBL/GenBank/DDBJ whole genome shotgun (WGS) entry which is preliminary data.</text>
</comment>
<dbReference type="AlphaFoldDB" id="A0A5B0X5W2"/>
<keyword evidence="6" id="KW-1185">Reference proteome</keyword>